<feature type="compositionally biased region" description="Polar residues" evidence="2">
    <location>
        <begin position="586"/>
        <end position="595"/>
    </location>
</feature>
<feature type="compositionally biased region" description="Basic and acidic residues" evidence="2">
    <location>
        <begin position="632"/>
        <end position="641"/>
    </location>
</feature>
<feature type="region of interest" description="Disordered" evidence="2">
    <location>
        <begin position="1428"/>
        <end position="1458"/>
    </location>
</feature>
<evidence type="ECO:0000313" key="4">
    <source>
        <dbReference type="EMBL" id="NWX71852.1"/>
    </source>
</evidence>
<feature type="region of interest" description="Disordered" evidence="2">
    <location>
        <begin position="899"/>
        <end position="934"/>
    </location>
</feature>
<feature type="region of interest" description="Disordered" evidence="2">
    <location>
        <begin position="330"/>
        <end position="349"/>
    </location>
</feature>
<feature type="region of interest" description="Disordered" evidence="2">
    <location>
        <begin position="775"/>
        <end position="836"/>
    </location>
</feature>
<dbReference type="Proteomes" id="UP000536033">
    <property type="component" value="Unassembled WGS sequence"/>
</dbReference>
<dbReference type="SUPFAM" id="SSF49879">
    <property type="entry name" value="SMAD/FHA domain"/>
    <property type="match status" value="1"/>
</dbReference>
<comment type="caution">
    <text evidence="4">The sequence shown here is derived from an EMBL/GenBank/DDBJ whole genome shotgun (WGS) entry which is preliminary data.</text>
</comment>
<feature type="compositionally biased region" description="Polar residues" evidence="2">
    <location>
        <begin position="1216"/>
        <end position="1231"/>
    </location>
</feature>
<feature type="compositionally biased region" description="Basic and acidic residues" evidence="2">
    <location>
        <begin position="1046"/>
        <end position="1057"/>
    </location>
</feature>
<proteinExistence type="inferred from homology"/>
<feature type="domain" description="FHA" evidence="3">
    <location>
        <begin position="23"/>
        <end position="73"/>
    </location>
</feature>
<feature type="compositionally biased region" description="Basic and acidic residues" evidence="2">
    <location>
        <begin position="793"/>
        <end position="812"/>
    </location>
</feature>
<feature type="non-terminal residue" evidence="4">
    <location>
        <position position="1"/>
    </location>
</feature>
<dbReference type="Gene3D" id="2.60.200.20">
    <property type="match status" value="1"/>
</dbReference>
<feature type="compositionally biased region" description="Polar residues" evidence="2">
    <location>
        <begin position="1000"/>
        <end position="1015"/>
    </location>
</feature>
<feature type="compositionally biased region" description="Polar residues" evidence="2">
    <location>
        <begin position="426"/>
        <end position="439"/>
    </location>
</feature>
<feature type="region of interest" description="Disordered" evidence="2">
    <location>
        <begin position="176"/>
        <end position="206"/>
    </location>
</feature>
<feature type="compositionally biased region" description="Polar residues" evidence="2">
    <location>
        <begin position="381"/>
        <end position="394"/>
    </location>
</feature>
<dbReference type="Pfam" id="PF15308">
    <property type="entry name" value="CEP170_C"/>
    <property type="match status" value="1"/>
</dbReference>
<feature type="compositionally biased region" description="Polar residues" evidence="2">
    <location>
        <begin position="1032"/>
        <end position="1043"/>
    </location>
</feature>
<feature type="compositionally biased region" description="Basic and acidic residues" evidence="2">
    <location>
        <begin position="488"/>
        <end position="497"/>
    </location>
</feature>
<dbReference type="InterPro" id="IPR029300">
    <property type="entry name" value="CEP170_C"/>
</dbReference>
<feature type="non-terminal residue" evidence="4">
    <location>
        <position position="1619"/>
    </location>
</feature>
<feature type="compositionally biased region" description="Low complexity" evidence="2">
    <location>
        <begin position="552"/>
        <end position="565"/>
    </location>
</feature>
<feature type="compositionally biased region" description="Polar residues" evidence="2">
    <location>
        <begin position="977"/>
        <end position="986"/>
    </location>
</feature>
<feature type="region of interest" description="Disordered" evidence="2">
    <location>
        <begin position="355"/>
        <end position="602"/>
    </location>
</feature>
<organism evidence="4 5">
    <name type="scientific">Alca torda</name>
    <name type="common">Razorbill</name>
    <dbReference type="NCBI Taxonomy" id="28689"/>
    <lineage>
        <taxon>Eukaryota</taxon>
        <taxon>Metazoa</taxon>
        <taxon>Chordata</taxon>
        <taxon>Craniata</taxon>
        <taxon>Vertebrata</taxon>
        <taxon>Euteleostomi</taxon>
        <taxon>Archelosauria</taxon>
        <taxon>Archosauria</taxon>
        <taxon>Dinosauria</taxon>
        <taxon>Saurischia</taxon>
        <taxon>Theropoda</taxon>
        <taxon>Coelurosauria</taxon>
        <taxon>Aves</taxon>
        <taxon>Neognathae</taxon>
        <taxon>Neoaves</taxon>
        <taxon>Charadriiformes</taxon>
        <taxon>Alcidae</taxon>
        <taxon>Alca</taxon>
    </lineage>
</organism>
<feature type="compositionally biased region" description="Polar residues" evidence="2">
    <location>
        <begin position="642"/>
        <end position="656"/>
    </location>
</feature>
<dbReference type="PANTHER" id="PTHR15715:SF18">
    <property type="entry name" value="CENTROSOMAL PROTEIN OF 170 KDA PROTEIN B"/>
    <property type="match status" value="1"/>
</dbReference>
<evidence type="ECO:0000313" key="5">
    <source>
        <dbReference type="Proteomes" id="UP000536033"/>
    </source>
</evidence>
<protein>
    <submittedName>
        <fullName evidence="4">C170B protein</fullName>
    </submittedName>
</protein>
<name>A0A7K6YJS2_ALCTO</name>
<keyword evidence="5" id="KW-1185">Reference proteome</keyword>
<dbReference type="InterPro" id="IPR051176">
    <property type="entry name" value="Cent_Immune-Sig_Mod"/>
</dbReference>
<dbReference type="CDD" id="cd22725">
    <property type="entry name" value="FHA_Cep170B"/>
    <property type="match status" value="1"/>
</dbReference>
<feature type="compositionally biased region" description="Low complexity" evidence="2">
    <location>
        <begin position="499"/>
        <end position="509"/>
    </location>
</feature>
<dbReference type="EMBL" id="VZSD01005872">
    <property type="protein sequence ID" value="NWX71852.1"/>
    <property type="molecule type" value="Genomic_DNA"/>
</dbReference>
<dbReference type="SMART" id="SM00240">
    <property type="entry name" value="FHA"/>
    <property type="match status" value="1"/>
</dbReference>
<evidence type="ECO:0000256" key="1">
    <source>
        <dbReference type="ARBA" id="ARBA00010436"/>
    </source>
</evidence>
<feature type="compositionally biased region" description="Basic and acidic residues" evidence="2">
    <location>
        <begin position="397"/>
        <end position="406"/>
    </location>
</feature>
<dbReference type="InterPro" id="IPR000253">
    <property type="entry name" value="FHA_dom"/>
</dbReference>
<feature type="compositionally biased region" description="Basic and acidic residues" evidence="2">
    <location>
        <begin position="184"/>
        <end position="206"/>
    </location>
</feature>
<feature type="region of interest" description="Disordered" evidence="2">
    <location>
        <begin position="698"/>
        <end position="748"/>
    </location>
</feature>
<evidence type="ECO:0000259" key="3">
    <source>
        <dbReference type="PROSITE" id="PS50006"/>
    </source>
</evidence>
<accession>A0A7K6YJS2</accession>
<comment type="similarity">
    <text evidence="1">Belongs to the CEP170 family.</text>
</comment>
<feature type="compositionally biased region" description="Low complexity" evidence="2">
    <location>
        <begin position="1251"/>
        <end position="1278"/>
    </location>
</feature>
<dbReference type="PANTHER" id="PTHR15715">
    <property type="entry name" value="CENTROSOMAL PROTEIN OF 170 KDA"/>
    <property type="match status" value="1"/>
</dbReference>
<reference evidence="4 5" key="1">
    <citation type="submission" date="2019-09" db="EMBL/GenBank/DDBJ databases">
        <title>Bird 10,000 Genomes (B10K) Project - Family phase.</title>
        <authorList>
            <person name="Zhang G."/>
        </authorList>
    </citation>
    <scope>NUCLEOTIDE SEQUENCE [LARGE SCALE GENOMIC DNA]</scope>
    <source>
        <strain evidence="4">OUT-0003</strain>
        <tissue evidence="4">Muscle</tissue>
    </source>
</reference>
<feature type="compositionally biased region" description="Polar residues" evidence="2">
    <location>
        <begin position="899"/>
        <end position="913"/>
    </location>
</feature>
<feature type="compositionally biased region" description="Polar residues" evidence="2">
    <location>
        <begin position="474"/>
        <end position="486"/>
    </location>
</feature>
<feature type="compositionally biased region" description="Low complexity" evidence="2">
    <location>
        <begin position="1383"/>
        <end position="1400"/>
    </location>
</feature>
<feature type="compositionally biased region" description="Polar residues" evidence="2">
    <location>
        <begin position="1132"/>
        <end position="1153"/>
    </location>
</feature>
<dbReference type="InterPro" id="IPR008984">
    <property type="entry name" value="SMAD_FHA_dom_sf"/>
</dbReference>
<sequence>MSVTSWFLVSSTGIRHRLPREMIFVGRDDCELMLQSRSVDKQHAVINYDKEKDEHWVKDLGSLNGTFVNDVRIPDQKYITLKLNDVIRFGYDILLSVHSNMYVLEQIQHKVPEEALKHEKYTSQLQMNYKGTAMKRAEQPMEHGVYAESPQAKLEKGERKAITETSTYRTPLYGQPSWWGEDDANNKEDRRPEEHYSERSKEITQHEEELNGNISAYRDSQEQSVFAFRREPSYFEIPTKEFQQPSKSPEAQVHEIPTKDVDAVVAPVVQSHASFTIEFDDGTPGKIKIKDHVTKFSLRQRRPYSKEPAHTEVMSAESKVADWLVQNDPSLMRRQSPGDDVYSTKSDLPVHVRTLKGNRHEDGTQSDSEDPVAPKAEKETTTGSERATEQTRLQRQMRRDPHEMLHNKQAFVIEFFEDTPRKKRSQSFTHSAHSSQSDTDPGPKTKVEKRKNVLPAEKLGSAVPPSHPGAQAGKPNNNSSGTQRTSSFKREKTEDRINSSSSSASRASAKTYGSVGRKSKMAQDFMAEYLRETAQSGKPSAEKPAPLPVPVAPRVVVSSEPESASAPPPEVKSAQGRRNDEEDSVSETGTYTIETESQDKEVEEARKMIDQVFGVLESPEFSRISSAFRPIIKGEKDDSGSHQHLISENGTSQKSPLLQAFASKAVSGSQADAQVRAMSAASQGSQKWVSRWASLADSYSDSGSVSGQGDGGAAPKPGEPENTVPLRTRRLLPQLPPSDKSDSPTPAVLVCQESYSEAKRTIVKDRCVEAYGDPSSRLFIQEDLDPDSLSDASRSDDGFSTEKGKKYKENNKVLEQMGEDTKSESRQPGASRVSNMRIVSEPVSASFYIDKDSKDQEFSFKSTGMPVPGKPAVKDVSAYINAAGKVVISLHQSLPQDQENMAGKETSSFVRQESFTKDKSSSGVPQNKLPHISSHPLLKDLEAVRSTRMDFGQETHLLLKDTETALAALEAKLLGQSQQLEPSETAGQLEDSLSGDSDVDTASTVSLVSGKNVPTSAPKRKVIASLQKEKSSSTPSIQEQCGQPSARDRLTEKRKTQAPEPPNRVEASKRFQMKRSAGTRGSLDFTDDERSSSLPYLPVPDAVVSDHEHSVTRPVPRRKPFTQAAKEDHSKTTSNVQKIQQVLTRSNSLSTPRPTRASKLRRARLGDTSDNECVDTEKTASNSEAAAPASKQSTETKKLSRLDILAMPRKRAGSFTVPSDSETAQSRSGFSGRSVESYRKTGISEVRNAARKTAAAASTKQPFSRTRSSSVKYSSSSTSRRRPQGSDYTSTSEEEYGSNHSSPKHKRSHTSTATQTPRIRGSGLSKQKHNGRETDDDEDFDDHPDPYNFMAQTAEIAEIARLSQTLVKDVAILAREIHDVAGDGDSQSSSGTGLSTSLSSVPNTPASTISAREELVQHIPEASLNYQKVPPGSVELKDFDQNMNDNREEDPSRKTRTRNREEAVIFDNLMLNPVSQLSHTIRENTENLAEKMKILFQNSERSWEEMEAKINSENEVPILKTSNKEISSILKELRRVQKQLEVINAIVDPTGNLDVVASNKSSAAAKQSTANKVRTAHTSGSTLETLSPAQMRNYTQKSNCGSSSLQDSNFIPDGEKYVI</sequence>
<evidence type="ECO:0000256" key="2">
    <source>
        <dbReference type="SAM" id="MobiDB-lite"/>
    </source>
</evidence>
<feature type="region of interest" description="Disordered" evidence="2">
    <location>
        <begin position="632"/>
        <end position="686"/>
    </location>
</feature>
<gene>
    <name evidence="4" type="primary">Cep170b</name>
    <name evidence="4" type="ORF">ALCTOR_R07523</name>
</gene>
<feature type="compositionally biased region" description="Basic and acidic residues" evidence="2">
    <location>
        <begin position="1435"/>
        <end position="1458"/>
    </location>
</feature>
<feature type="region of interest" description="Disordered" evidence="2">
    <location>
        <begin position="977"/>
        <end position="1347"/>
    </location>
</feature>
<feature type="region of interest" description="Disordered" evidence="2">
    <location>
        <begin position="1381"/>
        <end position="1405"/>
    </location>
</feature>
<dbReference type="PROSITE" id="PS50006">
    <property type="entry name" value="FHA_DOMAIN"/>
    <property type="match status" value="1"/>
</dbReference>
<dbReference type="Pfam" id="PF00498">
    <property type="entry name" value="FHA"/>
    <property type="match status" value="1"/>
</dbReference>